<dbReference type="EMBL" id="LGRX02013682">
    <property type="protein sequence ID" value="KAK3265816.1"/>
    <property type="molecule type" value="Genomic_DNA"/>
</dbReference>
<protein>
    <submittedName>
        <fullName evidence="1">Uncharacterized protein</fullName>
    </submittedName>
</protein>
<keyword evidence="2" id="KW-1185">Reference proteome</keyword>
<reference evidence="1 2" key="1">
    <citation type="journal article" date="2015" name="Genome Biol. Evol.">
        <title>Comparative Genomics of a Bacterivorous Green Alga Reveals Evolutionary Causalities and Consequences of Phago-Mixotrophic Mode of Nutrition.</title>
        <authorList>
            <person name="Burns J.A."/>
            <person name="Paasch A."/>
            <person name="Narechania A."/>
            <person name="Kim E."/>
        </authorList>
    </citation>
    <scope>NUCLEOTIDE SEQUENCE [LARGE SCALE GENOMIC DNA]</scope>
    <source>
        <strain evidence="1 2">PLY_AMNH</strain>
    </source>
</reference>
<accession>A0AAE0KYV4</accession>
<sequence length="100" mass="10731">MAGVKPEIVEDFSASSFGTVDDAPDDIEEFMQNCQRVDTHMGVCTVGAGKCGALYAHEPDLSFADKLAAMCGFTVDVEEDAAPLALCHMRAATEDDEREL</sequence>
<proteinExistence type="predicted"/>
<gene>
    <name evidence="1" type="ORF">CYMTET_25530</name>
</gene>
<dbReference type="AlphaFoldDB" id="A0AAE0KYV4"/>
<comment type="caution">
    <text evidence="1">The sequence shown here is derived from an EMBL/GenBank/DDBJ whole genome shotgun (WGS) entry which is preliminary data.</text>
</comment>
<organism evidence="1 2">
    <name type="scientific">Cymbomonas tetramitiformis</name>
    <dbReference type="NCBI Taxonomy" id="36881"/>
    <lineage>
        <taxon>Eukaryota</taxon>
        <taxon>Viridiplantae</taxon>
        <taxon>Chlorophyta</taxon>
        <taxon>Pyramimonadophyceae</taxon>
        <taxon>Pyramimonadales</taxon>
        <taxon>Pyramimonadaceae</taxon>
        <taxon>Cymbomonas</taxon>
    </lineage>
</organism>
<evidence type="ECO:0000313" key="1">
    <source>
        <dbReference type="EMBL" id="KAK3265816.1"/>
    </source>
</evidence>
<dbReference type="Proteomes" id="UP001190700">
    <property type="component" value="Unassembled WGS sequence"/>
</dbReference>
<evidence type="ECO:0000313" key="2">
    <source>
        <dbReference type="Proteomes" id="UP001190700"/>
    </source>
</evidence>
<name>A0AAE0KYV4_9CHLO</name>